<name>A0A2S8STV9_9BACT</name>
<comment type="caution">
    <text evidence="2">The sequence shown here is derived from an EMBL/GenBank/DDBJ whole genome shotgun (WGS) entry which is preliminary data.</text>
</comment>
<dbReference type="PANTHER" id="PTHR31694">
    <property type="entry name" value="DESICCATION-LIKE PROTEIN"/>
    <property type="match status" value="1"/>
</dbReference>
<accession>A0A2S8STV9</accession>
<evidence type="ECO:0000313" key="2">
    <source>
        <dbReference type="EMBL" id="PQV64242.1"/>
    </source>
</evidence>
<dbReference type="OrthoDB" id="954262at2"/>
<dbReference type="AlphaFoldDB" id="A0A2S8STV9"/>
<dbReference type="SUPFAM" id="SSF47240">
    <property type="entry name" value="Ferritin-like"/>
    <property type="match status" value="1"/>
</dbReference>
<dbReference type="PANTHER" id="PTHR31694:SF26">
    <property type="entry name" value="OS05G0151100 PROTEIN"/>
    <property type="match status" value="1"/>
</dbReference>
<gene>
    <name evidence="2" type="ORF">B1R32_10688</name>
</gene>
<reference evidence="2 3" key="1">
    <citation type="journal article" date="2018" name="Syst. Appl. Microbiol.">
        <title>Abditibacterium utsteinense sp. nov., the first cultivated member of candidate phylum FBP, isolated from ice-free Antarctic soil samples.</title>
        <authorList>
            <person name="Tahon G."/>
            <person name="Tytgat B."/>
            <person name="Lebbe L."/>
            <person name="Carlier A."/>
            <person name="Willems A."/>
        </authorList>
    </citation>
    <scope>NUCLEOTIDE SEQUENCE [LARGE SCALE GENOMIC DNA]</scope>
    <source>
        <strain evidence="2 3">LMG 29911</strain>
    </source>
</reference>
<dbReference type="InterPro" id="IPR052965">
    <property type="entry name" value="Pigment-catalase-like"/>
</dbReference>
<evidence type="ECO:0000313" key="3">
    <source>
        <dbReference type="Proteomes" id="UP000237684"/>
    </source>
</evidence>
<dbReference type="Proteomes" id="UP000237684">
    <property type="component" value="Unassembled WGS sequence"/>
</dbReference>
<organism evidence="2 3">
    <name type="scientific">Abditibacterium utsteinense</name>
    <dbReference type="NCBI Taxonomy" id="1960156"/>
    <lineage>
        <taxon>Bacteria</taxon>
        <taxon>Pseudomonadati</taxon>
        <taxon>Abditibacteriota</taxon>
        <taxon>Abditibacteriia</taxon>
        <taxon>Abditibacteriales</taxon>
        <taxon>Abditibacteriaceae</taxon>
        <taxon>Abditibacterium</taxon>
    </lineage>
</organism>
<sequence>MNHEKNMSDNQSNGPSPSRRAFLNRAALTGAMGAVVIAGARPIWAQNAVPNVDATAPSPAPASTPATDDAKMAETPMAKAPVTSASDLEILNFALGLERLEAAFYSQVLGAHESRAYLTGRLLESAREIGAIEISHVETLQNAIIAAGGTLAPAATYRFPNNVFISPVAFSWFGYTLEEIGIGAYLGAVSQIESKDLRKAAASIYGSEVRHAAVLRSLGGFTFSPRYFESPLSVAQVQTLVAPYSA</sequence>
<dbReference type="InParanoid" id="A0A2S8STV9"/>
<proteinExistence type="predicted"/>
<dbReference type="RefSeq" id="WP_105483381.1">
    <property type="nucleotide sequence ID" value="NZ_NIGF01000006.1"/>
</dbReference>
<evidence type="ECO:0000256" key="1">
    <source>
        <dbReference type="SAM" id="MobiDB-lite"/>
    </source>
</evidence>
<protein>
    <submittedName>
        <fullName evidence="2">Ferritin-like domain-containing protein</fullName>
    </submittedName>
</protein>
<feature type="region of interest" description="Disordered" evidence="1">
    <location>
        <begin position="1"/>
        <end position="20"/>
    </location>
</feature>
<dbReference type="Gene3D" id="1.20.1260.10">
    <property type="match status" value="1"/>
</dbReference>
<dbReference type="InterPro" id="IPR006311">
    <property type="entry name" value="TAT_signal"/>
</dbReference>
<dbReference type="InterPro" id="IPR009078">
    <property type="entry name" value="Ferritin-like_SF"/>
</dbReference>
<dbReference type="Pfam" id="PF13668">
    <property type="entry name" value="Ferritin_2"/>
    <property type="match status" value="1"/>
</dbReference>
<dbReference type="InterPro" id="IPR012347">
    <property type="entry name" value="Ferritin-like"/>
</dbReference>
<dbReference type="EMBL" id="NIGF01000006">
    <property type="protein sequence ID" value="PQV64242.1"/>
    <property type="molecule type" value="Genomic_DNA"/>
</dbReference>
<keyword evidence="3" id="KW-1185">Reference proteome</keyword>
<dbReference type="PROSITE" id="PS51318">
    <property type="entry name" value="TAT"/>
    <property type="match status" value="1"/>
</dbReference>
<dbReference type="CDD" id="cd00657">
    <property type="entry name" value="Ferritin_like"/>
    <property type="match status" value="1"/>
</dbReference>